<dbReference type="AlphaFoldDB" id="X0SDX5"/>
<name>X0SDX5_9ZZZZ</name>
<gene>
    <name evidence="1" type="ORF">S01H1_10655</name>
</gene>
<comment type="caution">
    <text evidence="1">The sequence shown here is derived from an EMBL/GenBank/DDBJ whole genome shotgun (WGS) entry which is preliminary data.</text>
</comment>
<accession>X0SDX5</accession>
<proteinExistence type="predicted"/>
<feature type="non-terminal residue" evidence="1">
    <location>
        <position position="135"/>
    </location>
</feature>
<dbReference type="EMBL" id="BARS01005432">
    <property type="protein sequence ID" value="GAF73336.1"/>
    <property type="molecule type" value="Genomic_DNA"/>
</dbReference>
<reference evidence="1" key="1">
    <citation type="journal article" date="2014" name="Front. Microbiol.">
        <title>High frequency of phylogenetically diverse reductive dehalogenase-homologous genes in deep subseafloor sedimentary metagenomes.</title>
        <authorList>
            <person name="Kawai M."/>
            <person name="Futagami T."/>
            <person name="Toyoda A."/>
            <person name="Takaki Y."/>
            <person name="Nishi S."/>
            <person name="Hori S."/>
            <person name="Arai W."/>
            <person name="Tsubouchi T."/>
            <person name="Morono Y."/>
            <person name="Uchiyama I."/>
            <person name="Ito T."/>
            <person name="Fujiyama A."/>
            <person name="Inagaki F."/>
            <person name="Takami H."/>
        </authorList>
    </citation>
    <scope>NUCLEOTIDE SEQUENCE</scope>
    <source>
        <strain evidence="1">Expedition CK06-06</strain>
    </source>
</reference>
<protein>
    <submittedName>
        <fullName evidence="1">Uncharacterized protein</fullName>
    </submittedName>
</protein>
<evidence type="ECO:0000313" key="1">
    <source>
        <dbReference type="EMBL" id="GAF73336.1"/>
    </source>
</evidence>
<organism evidence="1">
    <name type="scientific">marine sediment metagenome</name>
    <dbReference type="NCBI Taxonomy" id="412755"/>
    <lineage>
        <taxon>unclassified sequences</taxon>
        <taxon>metagenomes</taxon>
        <taxon>ecological metagenomes</taxon>
    </lineage>
</organism>
<sequence>MANEYKGVSGIMAFVFYKDVSDTGTADTDLDIFLAGGFADDDGRPVMAFDGAVVGMSVQHHVAVGDGHAALVKVTKGTTDLCSESLVAAADGAQYHRYDPNLYAVSAGDKLKVSVQSDQANDDLGETTVVVYVQV</sequence>